<dbReference type="Proteomes" id="UP000662259">
    <property type="component" value="Unassembled WGS sequence"/>
</dbReference>
<evidence type="ECO:0000313" key="2">
    <source>
        <dbReference type="EMBL" id="NKM48931.1"/>
    </source>
</evidence>
<feature type="region of interest" description="Disordered" evidence="1">
    <location>
        <begin position="1"/>
        <end position="66"/>
    </location>
</feature>
<reference evidence="2" key="1">
    <citation type="submission" date="2019-10" db="EMBL/GenBank/DDBJ databases">
        <title>Rhizobium leguminosarum symbiovar viciae collection.</title>
        <authorList>
            <person name="Boivin S."/>
            <person name="Lepetit M."/>
        </authorList>
    </citation>
    <scope>NUCLEOTIDE SEQUENCE</scope>
    <source>
        <strain evidence="2">L143</strain>
    </source>
</reference>
<sequence>MGTSTPFGGGKGSNPLLPSWLGGGDGGTAAGDAGNQSPASSGQGGGPSATPPAQPAAPSPNKNRYRGGRRLLNAAAKASASDDRSRGFAKAARSYVKTASGGSRGATARAASDRRAASKLASFLLGAGSEGSDIRQELRRLNLESLANRTTEEIFYALVDYICEPGGDLDEAYARAAYIDAICEIPDGMKGQLERPDAETINFILERFIANTVTKRIENAIGNDMISLPETGLSARELQRLFQDWVSGRVKDAMAAIGGVLRQDQVRSQIDMIYEEAHASFGNYDEKDDEE</sequence>
<comment type="caution">
    <text evidence="2">The sequence shown here is derived from an EMBL/GenBank/DDBJ whole genome shotgun (WGS) entry which is preliminary data.</text>
</comment>
<dbReference type="RefSeq" id="WP_168277118.1">
    <property type="nucleotide sequence ID" value="NZ_WIEZ01000019.1"/>
</dbReference>
<dbReference type="InterPro" id="IPR049675">
    <property type="entry name" value="QatB"/>
</dbReference>
<dbReference type="NCBIfam" id="NF041924">
    <property type="entry name" value="QatB"/>
    <property type="match status" value="1"/>
</dbReference>
<name>A0A8I2KLN5_RHILV</name>
<proteinExistence type="predicted"/>
<organism evidence="2 3">
    <name type="scientific">Rhizobium leguminosarum bv. viciae</name>
    <dbReference type="NCBI Taxonomy" id="387"/>
    <lineage>
        <taxon>Bacteria</taxon>
        <taxon>Pseudomonadati</taxon>
        <taxon>Pseudomonadota</taxon>
        <taxon>Alphaproteobacteria</taxon>
        <taxon>Hyphomicrobiales</taxon>
        <taxon>Rhizobiaceae</taxon>
        <taxon>Rhizobium/Agrobacterium group</taxon>
        <taxon>Rhizobium</taxon>
    </lineage>
</organism>
<evidence type="ECO:0000256" key="1">
    <source>
        <dbReference type="SAM" id="MobiDB-lite"/>
    </source>
</evidence>
<gene>
    <name evidence="2" type="ORF">GFL91_29175</name>
</gene>
<dbReference type="EMBL" id="WIEZ01000019">
    <property type="protein sequence ID" value="NKM48931.1"/>
    <property type="molecule type" value="Genomic_DNA"/>
</dbReference>
<protein>
    <submittedName>
        <fullName evidence="2">Uncharacterized protein</fullName>
    </submittedName>
</protein>
<dbReference type="AlphaFoldDB" id="A0A8I2KLN5"/>
<feature type="compositionally biased region" description="Low complexity" evidence="1">
    <location>
        <begin position="30"/>
        <end position="41"/>
    </location>
</feature>
<accession>A0A8I2KLN5</accession>
<feature type="compositionally biased region" description="Pro residues" evidence="1">
    <location>
        <begin position="49"/>
        <end position="58"/>
    </location>
</feature>
<evidence type="ECO:0000313" key="3">
    <source>
        <dbReference type="Proteomes" id="UP000662259"/>
    </source>
</evidence>